<proteinExistence type="predicted"/>
<dbReference type="Gene3D" id="3.30.70.920">
    <property type="match status" value="1"/>
</dbReference>
<feature type="domain" description="HTH asnC-type" evidence="5">
    <location>
        <begin position="19"/>
        <end position="80"/>
    </location>
</feature>
<keyword evidence="4" id="KW-0804">Transcription</keyword>
<gene>
    <name evidence="6" type="ORF">SAMN05444272_2445</name>
</gene>
<dbReference type="SUPFAM" id="SSF54909">
    <property type="entry name" value="Dimeric alpha+beta barrel"/>
    <property type="match status" value="1"/>
</dbReference>
<dbReference type="InterPro" id="IPR019888">
    <property type="entry name" value="Tscrpt_reg_AsnC-like"/>
</dbReference>
<dbReference type="GO" id="GO:0005829">
    <property type="term" value="C:cytosol"/>
    <property type="evidence" value="ECO:0007669"/>
    <property type="project" value="TreeGrafter"/>
</dbReference>
<dbReference type="AlphaFoldDB" id="A0A1M7I6P5"/>
<dbReference type="InterPro" id="IPR019885">
    <property type="entry name" value="Tscrpt_reg_HTH_AsnC-type_CS"/>
</dbReference>
<dbReference type="RefSeq" id="WP_408011929.1">
    <property type="nucleotide sequence ID" value="NZ_FRBW01000002.1"/>
</dbReference>
<dbReference type="STRING" id="735517.SAMN05444272_2445"/>
<sequence length="167" mass="18452">MVEKTKDDGIDDPNGMADLDKIDVSILKVLAADARISMTQLAEEVGLSKTPVLARVRRLEQLGVITGYRAMISPVRLGVAHIAFVEVRMMDTREPALQAFNQAVSRIPEVEECHMIAGGYDYLLKVRTRDIADYRRVLGEKISSLPHVSATSTFVAMETVKEVAQPI</sequence>
<dbReference type="InterPro" id="IPR019887">
    <property type="entry name" value="Tscrpt_reg_AsnC/Lrp_C"/>
</dbReference>
<dbReference type="EMBL" id="FRBW01000002">
    <property type="protein sequence ID" value="SHM36299.1"/>
    <property type="molecule type" value="Genomic_DNA"/>
</dbReference>
<dbReference type="Pfam" id="PF01037">
    <property type="entry name" value="AsnC_trans_reg"/>
    <property type="match status" value="1"/>
</dbReference>
<evidence type="ECO:0000259" key="5">
    <source>
        <dbReference type="PROSITE" id="PS50956"/>
    </source>
</evidence>
<dbReference type="InterPro" id="IPR011008">
    <property type="entry name" value="Dimeric_a/b-barrel"/>
</dbReference>
<evidence type="ECO:0000256" key="3">
    <source>
        <dbReference type="ARBA" id="ARBA00023159"/>
    </source>
</evidence>
<evidence type="ECO:0000256" key="1">
    <source>
        <dbReference type="ARBA" id="ARBA00023015"/>
    </source>
</evidence>
<dbReference type="CDD" id="cd00090">
    <property type="entry name" value="HTH_ARSR"/>
    <property type="match status" value="1"/>
</dbReference>
<accession>A0A1M7I6P5</accession>
<name>A0A1M7I6P5_9HYPH</name>
<dbReference type="SMART" id="SM00344">
    <property type="entry name" value="HTH_ASNC"/>
    <property type="match status" value="1"/>
</dbReference>
<dbReference type="InterPro" id="IPR000485">
    <property type="entry name" value="AsnC-type_HTH_dom"/>
</dbReference>
<dbReference type="GO" id="GO:0043565">
    <property type="term" value="F:sequence-specific DNA binding"/>
    <property type="evidence" value="ECO:0007669"/>
    <property type="project" value="InterPro"/>
</dbReference>
<reference evidence="6 7" key="1">
    <citation type="submission" date="2016-11" db="EMBL/GenBank/DDBJ databases">
        <authorList>
            <person name="Jaros S."/>
            <person name="Januszkiewicz K."/>
            <person name="Wedrychowicz H."/>
        </authorList>
    </citation>
    <scope>NUCLEOTIDE SEQUENCE [LARGE SCALE GENOMIC DNA]</scope>
    <source>
        <strain evidence="6 7">DSM 22153</strain>
    </source>
</reference>
<dbReference type="GO" id="GO:0006355">
    <property type="term" value="P:regulation of DNA-templated transcription"/>
    <property type="evidence" value="ECO:0007669"/>
    <property type="project" value="UniProtKB-ARBA"/>
</dbReference>
<evidence type="ECO:0000256" key="4">
    <source>
        <dbReference type="ARBA" id="ARBA00023163"/>
    </source>
</evidence>
<dbReference type="GO" id="GO:0043200">
    <property type="term" value="P:response to amino acid"/>
    <property type="evidence" value="ECO:0007669"/>
    <property type="project" value="TreeGrafter"/>
</dbReference>
<dbReference type="PANTHER" id="PTHR30154:SF0">
    <property type="entry name" value="LEUCINE-RESPONSIVE REGULATORY PROTEIN"/>
    <property type="match status" value="1"/>
</dbReference>
<dbReference type="PANTHER" id="PTHR30154">
    <property type="entry name" value="LEUCINE-RESPONSIVE REGULATORY PROTEIN"/>
    <property type="match status" value="1"/>
</dbReference>
<evidence type="ECO:0000313" key="6">
    <source>
        <dbReference type="EMBL" id="SHM36299.1"/>
    </source>
</evidence>
<evidence type="ECO:0000256" key="2">
    <source>
        <dbReference type="ARBA" id="ARBA00023125"/>
    </source>
</evidence>
<dbReference type="InterPro" id="IPR011991">
    <property type="entry name" value="ArsR-like_HTH"/>
</dbReference>
<protein>
    <submittedName>
        <fullName evidence="6">Transcriptional regulator, AsnC family</fullName>
    </submittedName>
</protein>
<organism evidence="6 7">
    <name type="scientific">Roseibium suaedae</name>
    <dbReference type="NCBI Taxonomy" id="735517"/>
    <lineage>
        <taxon>Bacteria</taxon>
        <taxon>Pseudomonadati</taxon>
        <taxon>Pseudomonadota</taxon>
        <taxon>Alphaproteobacteria</taxon>
        <taxon>Hyphomicrobiales</taxon>
        <taxon>Stappiaceae</taxon>
        <taxon>Roseibium</taxon>
    </lineage>
</organism>
<dbReference type="InterPro" id="IPR036388">
    <property type="entry name" value="WH-like_DNA-bd_sf"/>
</dbReference>
<keyword evidence="2" id="KW-0238">DNA-binding</keyword>
<dbReference type="PRINTS" id="PR00033">
    <property type="entry name" value="HTHASNC"/>
</dbReference>
<dbReference type="PROSITE" id="PS50956">
    <property type="entry name" value="HTH_ASNC_2"/>
    <property type="match status" value="1"/>
</dbReference>
<dbReference type="PROSITE" id="PS00519">
    <property type="entry name" value="HTH_ASNC_1"/>
    <property type="match status" value="1"/>
</dbReference>
<dbReference type="InterPro" id="IPR036390">
    <property type="entry name" value="WH_DNA-bd_sf"/>
</dbReference>
<keyword evidence="7" id="KW-1185">Reference proteome</keyword>
<evidence type="ECO:0000313" key="7">
    <source>
        <dbReference type="Proteomes" id="UP000186002"/>
    </source>
</evidence>
<dbReference type="Proteomes" id="UP000186002">
    <property type="component" value="Unassembled WGS sequence"/>
</dbReference>
<dbReference type="Pfam" id="PF13412">
    <property type="entry name" value="HTH_24"/>
    <property type="match status" value="1"/>
</dbReference>
<dbReference type="Gene3D" id="1.10.10.10">
    <property type="entry name" value="Winged helix-like DNA-binding domain superfamily/Winged helix DNA-binding domain"/>
    <property type="match status" value="1"/>
</dbReference>
<keyword evidence="1" id="KW-0805">Transcription regulation</keyword>
<dbReference type="SUPFAM" id="SSF46785">
    <property type="entry name" value="Winged helix' DNA-binding domain"/>
    <property type="match status" value="1"/>
</dbReference>
<keyword evidence="3" id="KW-0010">Activator</keyword>